<name>A0ABQ9GTZ9_9NEOP</name>
<evidence type="ECO:0000256" key="2">
    <source>
        <dbReference type="ARBA" id="ARBA00022723"/>
    </source>
</evidence>
<dbReference type="EMBL" id="JARBHB010000009">
    <property type="protein sequence ID" value="KAJ8875497.1"/>
    <property type="molecule type" value="Genomic_DNA"/>
</dbReference>
<dbReference type="Pfam" id="PF13359">
    <property type="entry name" value="DDE_Tnp_4"/>
    <property type="match status" value="1"/>
</dbReference>
<comment type="caution">
    <text evidence="4">The sequence shown here is derived from an EMBL/GenBank/DDBJ whole genome shotgun (WGS) entry which is preliminary data.</text>
</comment>
<evidence type="ECO:0000256" key="1">
    <source>
        <dbReference type="ARBA" id="ARBA00001968"/>
    </source>
</evidence>
<evidence type="ECO:0000259" key="3">
    <source>
        <dbReference type="Pfam" id="PF13359"/>
    </source>
</evidence>
<feature type="domain" description="DDE Tnp4" evidence="3">
    <location>
        <begin position="49"/>
        <end position="178"/>
    </location>
</feature>
<comment type="cofactor">
    <cofactor evidence="1">
        <name>a divalent metal cation</name>
        <dbReference type="ChEBI" id="CHEBI:60240"/>
    </cofactor>
</comment>
<protein>
    <recommendedName>
        <fullName evidence="3">DDE Tnp4 domain-containing protein</fullName>
    </recommendedName>
</protein>
<reference evidence="4 5" key="1">
    <citation type="submission" date="2023-02" db="EMBL/GenBank/DDBJ databases">
        <title>LHISI_Scaffold_Assembly.</title>
        <authorList>
            <person name="Stuart O.P."/>
            <person name="Cleave R."/>
            <person name="Magrath M.J.L."/>
            <person name="Mikheyev A.S."/>
        </authorList>
    </citation>
    <scope>NUCLEOTIDE SEQUENCE [LARGE SCALE GENOMIC DNA]</scope>
    <source>
        <strain evidence="4">Daus_M_001</strain>
        <tissue evidence="4">Leg muscle</tissue>
    </source>
</reference>
<dbReference type="InterPro" id="IPR027806">
    <property type="entry name" value="HARBI1_dom"/>
</dbReference>
<evidence type="ECO:0000313" key="5">
    <source>
        <dbReference type="Proteomes" id="UP001159363"/>
    </source>
</evidence>
<accession>A0ABQ9GTZ9</accession>
<keyword evidence="2" id="KW-0479">Metal-binding</keyword>
<evidence type="ECO:0000313" key="4">
    <source>
        <dbReference type="EMBL" id="KAJ8875497.1"/>
    </source>
</evidence>
<sequence>MKFLFHAGTIYSRGMATLYMKKCGISLIAWELWMVNIWYCVPHLTVAGDFSVVFFTVVDSDYNILFAYCGTRGRISGGGAVKHYRFYKELMGGTLYIPKYAPLMEDAVEMPYMFLANEVFPLHTHIGPVERTFNFRLSRARRIVENVFGIASAIFRVLRKPMLLQPETIVNTVAYLHNFLRRNNTFRNLYTPPGNFDHEDDDGEFVQGTGWPARTRKSSSVFISYGAGHVSRRFVHFTVFY</sequence>
<gene>
    <name evidence="4" type="ORF">PR048_023392</name>
</gene>
<keyword evidence="5" id="KW-1185">Reference proteome</keyword>
<proteinExistence type="predicted"/>
<organism evidence="4 5">
    <name type="scientific">Dryococelus australis</name>
    <dbReference type="NCBI Taxonomy" id="614101"/>
    <lineage>
        <taxon>Eukaryota</taxon>
        <taxon>Metazoa</taxon>
        <taxon>Ecdysozoa</taxon>
        <taxon>Arthropoda</taxon>
        <taxon>Hexapoda</taxon>
        <taxon>Insecta</taxon>
        <taxon>Pterygota</taxon>
        <taxon>Neoptera</taxon>
        <taxon>Polyneoptera</taxon>
        <taxon>Phasmatodea</taxon>
        <taxon>Verophasmatodea</taxon>
        <taxon>Anareolatae</taxon>
        <taxon>Phasmatidae</taxon>
        <taxon>Eurycanthinae</taxon>
        <taxon>Dryococelus</taxon>
    </lineage>
</organism>
<dbReference type="Proteomes" id="UP001159363">
    <property type="component" value="Chromosome 8"/>
</dbReference>